<dbReference type="AlphaFoldDB" id="A0A9J6EFE4"/>
<sequence>MLPNAGKRGEKPMSSATALIGYHHCKRHFHTMPDALVCPRRRRRARGVPATVEADKGYAALLRLRNGREWIRRHNHERVVPRQPELSEYPGCCHTDPLDASSGQPAAPLDAVGAATSYAPTDNTDATANMELSSGEFEDTCVTSDPVGCASAPVDASKPEALSLTPLHRIS</sequence>
<proteinExistence type="predicted"/>
<reference evidence="1" key="2">
    <citation type="submission" date="2021-09" db="EMBL/GenBank/DDBJ databases">
        <authorList>
            <person name="Jia N."/>
            <person name="Wang J."/>
            <person name="Shi W."/>
            <person name="Du L."/>
            <person name="Sun Y."/>
            <person name="Zhan W."/>
            <person name="Jiang J."/>
            <person name="Wang Q."/>
            <person name="Zhang B."/>
            <person name="Ji P."/>
            <person name="Sakyi L.B."/>
            <person name="Cui X."/>
            <person name="Yuan T."/>
            <person name="Jiang B."/>
            <person name="Yang W."/>
            <person name="Lam T.T.-Y."/>
            <person name="Chang Q."/>
            <person name="Ding S."/>
            <person name="Wang X."/>
            <person name="Zhu J."/>
            <person name="Ruan X."/>
            <person name="Zhao L."/>
            <person name="Wei J."/>
            <person name="Que T."/>
            <person name="Du C."/>
            <person name="Cheng J."/>
            <person name="Dai P."/>
            <person name="Han X."/>
            <person name="Huang E."/>
            <person name="Gao Y."/>
            <person name="Liu J."/>
            <person name="Shao H."/>
            <person name="Ye R."/>
            <person name="Li L."/>
            <person name="Wei W."/>
            <person name="Wang X."/>
            <person name="Wang C."/>
            <person name="Huo Q."/>
            <person name="Li W."/>
            <person name="Guo W."/>
            <person name="Chen H."/>
            <person name="Chen S."/>
            <person name="Zhou L."/>
            <person name="Zhou L."/>
            <person name="Ni X."/>
            <person name="Tian J."/>
            <person name="Zhou Y."/>
            <person name="Sheng Y."/>
            <person name="Liu T."/>
            <person name="Pan Y."/>
            <person name="Xia L."/>
            <person name="Li J."/>
            <person name="Zhao F."/>
            <person name="Cao W."/>
        </authorList>
    </citation>
    <scope>NUCLEOTIDE SEQUENCE</scope>
    <source>
        <strain evidence="1">Rmic-2018</strain>
        <tissue evidence="1">Larvae</tissue>
    </source>
</reference>
<name>A0A9J6EFE4_RHIMP</name>
<gene>
    <name evidence="1" type="ORF">HPB51_008064</name>
</gene>
<comment type="caution">
    <text evidence="1">The sequence shown here is derived from an EMBL/GenBank/DDBJ whole genome shotgun (WGS) entry which is preliminary data.</text>
</comment>
<organism evidence="1 2">
    <name type="scientific">Rhipicephalus microplus</name>
    <name type="common">Cattle tick</name>
    <name type="synonym">Boophilus microplus</name>
    <dbReference type="NCBI Taxonomy" id="6941"/>
    <lineage>
        <taxon>Eukaryota</taxon>
        <taxon>Metazoa</taxon>
        <taxon>Ecdysozoa</taxon>
        <taxon>Arthropoda</taxon>
        <taxon>Chelicerata</taxon>
        <taxon>Arachnida</taxon>
        <taxon>Acari</taxon>
        <taxon>Parasitiformes</taxon>
        <taxon>Ixodida</taxon>
        <taxon>Ixodoidea</taxon>
        <taxon>Ixodidae</taxon>
        <taxon>Rhipicephalinae</taxon>
        <taxon>Rhipicephalus</taxon>
        <taxon>Boophilus</taxon>
    </lineage>
</organism>
<dbReference type="EMBL" id="JABSTU010000004">
    <property type="protein sequence ID" value="KAH8033179.1"/>
    <property type="molecule type" value="Genomic_DNA"/>
</dbReference>
<dbReference type="Proteomes" id="UP000821866">
    <property type="component" value="Chromosome 2"/>
</dbReference>
<accession>A0A9J6EFE4</accession>
<protein>
    <submittedName>
        <fullName evidence="1">Uncharacterized protein</fullName>
    </submittedName>
</protein>
<keyword evidence="2" id="KW-1185">Reference proteome</keyword>
<evidence type="ECO:0000313" key="2">
    <source>
        <dbReference type="Proteomes" id="UP000821866"/>
    </source>
</evidence>
<reference evidence="1" key="1">
    <citation type="journal article" date="2020" name="Cell">
        <title>Large-Scale Comparative Analyses of Tick Genomes Elucidate Their Genetic Diversity and Vector Capacities.</title>
        <authorList>
            <consortium name="Tick Genome and Microbiome Consortium (TIGMIC)"/>
            <person name="Jia N."/>
            <person name="Wang J."/>
            <person name="Shi W."/>
            <person name="Du L."/>
            <person name="Sun Y."/>
            <person name="Zhan W."/>
            <person name="Jiang J.F."/>
            <person name="Wang Q."/>
            <person name="Zhang B."/>
            <person name="Ji P."/>
            <person name="Bell-Sakyi L."/>
            <person name="Cui X.M."/>
            <person name="Yuan T.T."/>
            <person name="Jiang B.G."/>
            <person name="Yang W.F."/>
            <person name="Lam T.T."/>
            <person name="Chang Q.C."/>
            <person name="Ding S.J."/>
            <person name="Wang X.J."/>
            <person name="Zhu J.G."/>
            <person name="Ruan X.D."/>
            <person name="Zhao L."/>
            <person name="Wei J.T."/>
            <person name="Ye R.Z."/>
            <person name="Que T.C."/>
            <person name="Du C.H."/>
            <person name="Zhou Y.H."/>
            <person name="Cheng J.X."/>
            <person name="Dai P.F."/>
            <person name="Guo W.B."/>
            <person name="Han X.H."/>
            <person name="Huang E.J."/>
            <person name="Li L.F."/>
            <person name="Wei W."/>
            <person name="Gao Y.C."/>
            <person name="Liu J.Z."/>
            <person name="Shao H.Z."/>
            <person name="Wang X."/>
            <person name="Wang C.C."/>
            <person name="Yang T.C."/>
            <person name="Huo Q.B."/>
            <person name="Li W."/>
            <person name="Chen H.Y."/>
            <person name="Chen S.E."/>
            <person name="Zhou L.G."/>
            <person name="Ni X.B."/>
            <person name="Tian J.H."/>
            <person name="Sheng Y."/>
            <person name="Liu T."/>
            <person name="Pan Y.S."/>
            <person name="Xia L.Y."/>
            <person name="Li J."/>
            <person name="Zhao F."/>
            <person name="Cao W.C."/>
        </authorList>
    </citation>
    <scope>NUCLEOTIDE SEQUENCE</scope>
    <source>
        <strain evidence="1">Rmic-2018</strain>
    </source>
</reference>
<evidence type="ECO:0000313" key="1">
    <source>
        <dbReference type="EMBL" id="KAH8033179.1"/>
    </source>
</evidence>